<dbReference type="GO" id="GO:0006814">
    <property type="term" value="P:sodium ion transport"/>
    <property type="evidence" value="ECO:0007669"/>
    <property type="project" value="UniProtKB-KW"/>
</dbReference>
<dbReference type="eggNOG" id="ENOG502QU6S">
    <property type="taxonomic scope" value="Eukaryota"/>
</dbReference>
<name>C5FCN7_ARTOC</name>
<protein>
    <submittedName>
        <fullName evidence="8">Uncharacterized protein</fullName>
    </submittedName>
</protein>
<keyword evidence="7" id="KW-1133">Transmembrane helix</keyword>
<dbReference type="Proteomes" id="UP000002035">
    <property type="component" value="Unassembled WGS sequence"/>
</dbReference>
<dbReference type="OMA" id="TWAITLC"/>
<accession>C5FCN7</accession>
<feature type="transmembrane region" description="Helical" evidence="7">
    <location>
        <begin position="341"/>
        <end position="360"/>
    </location>
</feature>
<proteinExistence type="predicted"/>
<dbReference type="EMBL" id="DS995701">
    <property type="protein sequence ID" value="EEQ27571.1"/>
    <property type="molecule type" value="Genomic_DNA"/>
</dbReference>
<feature type="transmembrane region" description="Helical" evidence="7">
    <location>
        <begin position="372"/>
        <end position="391"/>
    </location>
</feature>
<evidence type="ECO:0000256" key="7">
    <source>
        <dbReference type="SAM" id="Phobius"/>
    </source>
</evidence>
<evidence type="ECO:0000256" key="3">
    <source>
        <dbReference type="ARBA" id="ARBA00023053"/>
    </source>
</evidence>
<keyword evidence="1" id="KW-0813">Transport</keyword>
<dbReference type="HOGENOM" id="CLU_024407_1_0_1"/>
<feature type="transmembrane region" description="Helical" evidence="7">
    <location>
        <begin position="468"/>
        <end position="492"/>
    </location>
</feature>
<evidence type="ECO:0000256" key="6">
    <source>
        <dbReference type="SAM" id="MobiDB-lite"/>
    </source>
</evidence>
<keyword evidence="7" id="KW-0472">Membrane</keyword>
<keyword evidence="4" id="KW-0406">Ion transport</keyword>
<feature type="transmembrane region" description="Helical" evidence="7">
    <location>
        <begin position="200"/>
        <end position="222"/>
    </location>
</feature>
<dbReference type="VEuPathDB" id="FungiDB:MCYG_00459"/>
<evidence type="ECO:0000256" key="1">
    <source>
        <dbReference type="ARBA" id="ARBA00022448"/>
    </source>
</evidence>
<evidence type="ECO:0000256" key="2">
    <source>
        <dbReference type="ARBA" id="ARBA00022449"/>
    </source>
</evidence>
<dbReference type="OrthoDB" id="1288932at2759"/>
<keyword evidence="7" id="KW-0812">Transmembrane</keyword>
<evidence type="ECO:0000256" key="4">
    <source>
        <dbReference type="ARBA" id="ARBA00023065"/>
    </source>
</evidence>
<dbReference type="InterPro" id="IPR038770">
    <property type="entry name" value="Na+/solute_symporter_sf"/>
</dbReference>
<dbReference type="PANTHER" id="PTHR43562">
    <property type="entry name" value="NAPA-TYPE SODIUM/HYDROGEN ANTIPORTER"/>
    <property type="match status" value="1"/>
</dbReference>
<reference evidence="9" key="1">
    <citation type="journal article" date="2012" name="MBio">
        <title>Comparative genome analysis of Trichophyton rubrum and related dermatophytes reveals candidate genes involved in infection.</title>
        <authorList>
            <person name="Martinez D.A."/>
            <person name="Oliver B.G."/>
            <person name="Graeser Y."/>
            <person name="Goldberg J.M."/>
            <person name="Li W."/>
            <person name="Martinez-Rossi N.M."/>
            <person name="Monod M."/>
            <person name="Shelest E."/>
            <person name="Barton R.C."/>
            <person name="Birch E."/>
            <person name="Brakhage A.A."/>
            <person name="Chen Z."/>
            <person name="Gurr S.J."/>
            <person name="Heiman D."/>
            <person name="Heitman J."/>
            <person name="Kosti I."/>
            <person name="Rossi A."/>
            <person name="Saif S."/>
            <person name="Samalova M."/>
            <person name="Saunders C.W."/>
            <person name="Shea T."/>
            <person name="Summerbell R.C."/>
            <person name="Xu J."/>
            <person name="Young S."/>
            <person name="Zeng Q."/>
            <person name="Birren B.W."/>
            <person name="Cuomo C.A."/>
            <person name="White T.C."/>
        </authorList>
    </citation>
    <scope>NUCLEOTIDE SEQUENCE [LARGE SCALE GENOMIC DNA]</scope>
    <source>
        <strain evidence="9">ATCC MYA-4605 / CBS 113480</strain>
    </source>
</reference>
<keyword evidence="5" id="KW-0739">Sodium transport</keyword>
<feature type="compositionally biased region" description="Low complexity" evidence="6">
    <location>
        <begin position="440"/>
        <end position="460"/>
    </location>
</feature>
<dbReference type="Gene3D" id="1.20.1530.20">
    <property type="match status" value="1"/>
</dbReference>
<evidence type="ECO:0000313" key="9">
    <source>
        <dbReference type="Proteomes" id="UP000002035"/>
    </source>
</evidence>
<sequence>MRFFFPFFVNLKTDGKRQDCSWLYPGIMVDRAEYFLPYHEPGIRTILVQSSLIKAFDSLIFCGFITWGTPGAKWLDMSSQDTIVQLGYLGVFLYSIIFISSQLQRRIGHRLSVPEGEYRPVGGCGSYRGMFPHGYCFVLQPLAEATPLQAFAAGAALCSTSLGTTFTILNTSGLLSTRLGTVLIISNLGKANVSFNPVSVIRPLAVSFGLTITVPLVCRFIVKPLTLMFNKIRQSNTDGYVNRPSRMTYTPFILHTFIFFGLVTSATIAGTSNLFAAYLAGASISWWDSEVSHPEVSTKNKSSTFLNYNPKIALLWCNPDSFTSSCHVSLKNGGLDIYHKYYAPVTAYILKPLFFVCFPINDMFHSETVWKGIVFSILMLLGKVITGIWLMRLNISWPKPYIPKSIRSVMAGPVMCFKRTSKEQKCKRAPMDEVGQGRRPISNNSASESSNPNYPSSTPSRIKKPLSLYPAAMLGTAIVSCGEIGFLIVSLAETNDLFSSHGELYLIVTWATEYKNINQESQETIEGKVKSSRSNRPFGAMGYLTKSLKSHHRVK</sequence>
<gene>
    <name evidence="8" type="ORF">MCYG_00459</name>
</gene>
<feature type="transmembrane region" description="Helical" evidence="7">
    <location>
        <begin position="252"/>
        <end position="280"/>
    </location>
</feature>
<feature type="transmembrane region" description="Helical" evidence="7">
    <location>
        <begin position="82"/>
        <end position="100"/>
    </location>
</feature>
<keyword evidence="9" id="KW-1185">Reference proteome</keyword>
<organism evidence="8 9">
    <name type="scientific">Arthroderma otae (strain ATCC MYA-4605 / CBS 113480)</name>
    <name type="common">Microsporum canis</name>
    <dbReference type="NCBI Taxonomy" id="554155"/>
    <lineage>
        <taxon>Eukaryota</taxon>
        <taxon>Fungi</taxon>
        <taxon>Dikarya</taxon>
        <taxon>Ascomycota</taxon>
        <taxon>Pezizomycotina</taxon>
        <taxon>Eurotiomycetes</taxon>
        <taxon>Eurotiomycetidae</taxon>
        <taxon>Onygenales</taxon>
        <taxon>Arthrodermataceae</taxon>
        <taxon>Microsporum</taxon>
    </lineage>
</organism>
<feature type="region of interest" description="Disordered" evidence="6">
    <location>
        <begin position="426"/>
        <end position="460"/>
    </location>
</feature>
<dbReference type="GeneID" id="9225576"/>
<feature type="transmembrane region" description="Helical" evidence="7">
    <location>
        <begin position="52"/>
        <end position="70"/>
    </location>
</feature>
<dbReference type="AlphaFoldDB" id="C5FCN7"/>
<evidence type="ECO:0000313" key="8">
    <source>
        <dbReference type="EMBL" id="EEQ27571.1"/>
    </source>
</evidence>
<keyword evidence="2" id="KW-0050">Antiport</keyword>
<dbReference type="PANTHER" id="PTHR43562:SF3">
    <property type="entry name" value="SODIUM ION_PROTON EXCHANGER (EUROFUNG)"/>
    <property type="match status" value="1"/>
</dbReference>
<dbReference type="RefSeq" id="XP_002850355.1">
    <property type="nucleotide sequence ID" value="XM_002850309.1"/>
</dbReference>
<dbReference type="GO" id="GO:0015297">
    <property type="term" value="F:antiporter activity"/>
    <property type="evidence" value="ECO:0007669"/>
    <property type="project" value="UniProtKB-KW"/>
</dbReference>
<evidence type="ECO:0000256" key="5">
    <source>
        <dbReference type="ARBA" id="ARBA00023201"/>
    </source>
</evidence>
<keyword evidence="3" id="KW-0915">Sodium</keyword>